<name>A0ABS0GSY7_9ACTN</name>
<dbReference type="Proteomes" id="UP000638560">
    <property type="component" value="Unassembled WGS sequence"/>
</dbReference>
<reference evidence="1 2" key="1">
    <citation type="submission" date="2020-11" db="EMBL/GenBank/DDBJ databases">
        <title>A novel isolate from a Black sea contaminated sediment with potential to produce alkanes: Plantactinospora alkalitolerans sp. nov.</title>
        <authorList>
            <person name="Carro L."/>
            <person name="Veyisoglu A."/>
            <person name="Guven K."/>
            <person name="Schumann P."/>
            <person name="Klenk H.-P."/>
            <person name="Sahin N."/>
        </authorList>
    </citation>
    <scope>NUCLEOTIDE SEQUENCE [LARGE SCALE GENOMIC DNA]</scope>
    <source>
        <strain evidence="1 2">S1510</strain>
    </source>
</reference>
<sequence length="142" mass="15964">MASLRAARRRRAALLGEIHLLEQALAAPARDPWWRNRVGDRLGGLRGAFTEHMVVTEGPEGLYAELLDHAPRLTRGVHALIREHAAVEATMAALQRRVDLPEIAVSELRDWTTDLLRELSRHRQRGADLVYEAYQTDIGGET</sequence>
<evidence type="ECO:0000313" key="1">
    <source>
        <dbReference type="EMBL" id="MBF9129304.1"/>
    </source>
</evidence>
<proteinExistence type="predicted"/>
<accession>A0ABS0GSY7</accession>
<comment type="caution">
    <text evidence="1">The sequence shown here is derived from an EMBL/GenBank/DDBJ whole genome shotgun (WGS) entry which is preliminary data.</text>
</comment>
<keyword evidence="2" id="KW-1185">Reference proteome</keyword>
<evidence type="ECO:0008006" key="3">
    <source>
        <dbReference type="Google" id="ProtNLM"/>
    </source>
</evidence>
<evidence type="ECO:0000313" key="2">
    <source>
        <dbReference type="Proteomes" id="UP000638560"/>
    </source>
</evidence>
<dbReference type="EMBL" id="JADPUN010000113">
    <property type="protein sequence ID" value="MBF9129304.1"/>
    <property type="molecule type" value="Genomic_DNA"/>
</dbReference>
<gene>
    <name evidence="1" type="ORF">I0C86_10015</name>
</gene>
<protein>
    <recommendedName>
        <fullName evidence="3">Hemerythrin-like domain-containing protein</fullName>
    </recommendedName>
</protein>
<organism evidence="1 2">
    <name type="scientific">Plantactinospora alkalitolerans</name>
    <dbReference type="NCBI Taxonomy" id="2789879"/>
    <lineage>
        <taxon>Bacteria</taxon>
        <taxon>Bacillati</taxon>
        <taxon>Actinomycetota</taxon>
        <taxon>Actinomycetes</taxon>
        <taxon>Micromonosporales</taxon>
        <taxon>Micromonosporaceae</taxon>
        <taxon>Plantactinospora</taxon>
    </lineage>
</organism>